<keyword evidence="4" id="KW-0694">RNA-binding</keyword>
<dbReference type="Pfam" id="PF00416">
    <property type="entry name" value="Ribosomal_S13"/>
    <property type="match status" value="1"/>
</dbReference>
<dbReference type="GeneID" id="5726085"/>
<dbReference type="PaxDb" id="3055-EDO98007"/>
<evidence type="ECO:0000313" key="8">
    <source>
        <dbReference type="EMBL" id="PNW74498.1"/>
    </source>
</evidence>
<dbReference type="SUPFAM" id="SSF46946">
    <property type="entry name" value="S13-like H2TH domain"/>
    <property type="match status" value="1"/>
</dbReference>
<dbReference type="NCBIfam" id="TIGR03631">
    <property type="entry name" value="uS13_bact"/>
    <property type="match status" value="1"/>
</dbReference>
<dbReference type="Proteomes" id="UP000006906">
    <property type="component" value="Chromosome 12"/>
</dbReference>
<dbReference type="EMBL" id="CM008973">
    <property type="protein sequence ID" value="PNW74498.1"/>
    <property type="molecule type" value="Genomic_DNA"/>
</dbReference>
<dbReference type="FunFam" id="1.10.8.50:FF:000001">
    <property type="entry name" value="30S ribosomal protein S13"/>
    <property type="match status" value="1"/>
</dbReference>
<protein>
    <submittedName>
        <fullName evidence="8">Uncharacterized protein</fullName>
    </submittedName>
</protein>
<dbReference type="PANTHER" id="PTHR10871">
    <property type="entry name" value="30S RIBOSOMAL PROTEIN S13/40S RIBOSOMAL PROTEIN S18"/>
    <property type="match status" value="1"/>
</dbReference>
<evidence type="ECO:0000256" key="1">
    <source>
        <dbReference type="ARBA" id="ARBA00008080"/>
    </source>
</evidence>
<keyword evidence="9" id="KW-1185">Reference proteome</keyword>
<dbReference type="GO" id="GO:0005739">
    <property type="term" value="C:mitochondrion"/>
    <property type="evidence" value="ECO:0000318"/>
    <property type="project" value="GO_Central"/>
</dbReference>
<dbReference type="InterPro" id="IPR010979">
    <property type="entry name" value="Ribosomal_uS13-like_H2TH"/>
</dbReference>
<dbReference type="GO" id="GO:0006412">
    <property type="term" value="P:translation"/>
    <property type="evidence" value="ECO:0007669"/>
    <property type="project" value="InterPro"/>
</dbReference>
<gene>
    <name evidence="8" type="ORF">CHLRE_12g493950v5</name>
</gene>
<evidence type="ECO:0000256" key="7">
    <source>
        <dbReference type="SAM" id="MobiDB-lite"/>
    </source>
</evidence>
<dbReference type="RefSeq" id="XP_001700563.1">
    <property type="nucleotide sequence ID" value="XM_001700511.2"/>
</dbReference>
<dbReference type="PROSITE" id="PS50159">
    <property type="entry name" value="RIBOSOMAL_S13_2"/>
    <property type="match status" value="1"/>
</dbReference>
<dbReference type="InterPro" id="IPR019980">
    <property type="entry name" value="Ribosomal_uS13_bac-type"/>
</dbReference>
<dbReference type="PROSITE" id="PS00646">
    <property type="entry name" value="RIBOSOMAL_S13_1"/>
    <property type="match status" value="1"/>
</dbReference>
<evidence type="ECO:0000256" key="2">
    <source>
        <dbReference type="ARBA" id="ARBA00011458"/>
    </source>
</evidence>
<sequence>MQTLSACRCVAGARPFTAVRPLPAARPMQAAAPRRAPLHIMNLRVNNVEIPNSKRIEVSLQYIFGIGETTAQTILRDTGVENKKTYELNEEEINKLRSEVEKYTTEADLRRVVAQNIKRLKDIGCYRGRRHIMGLPVRGQRTKTNARTRKGKAKTVANKKKATK</sequence>
<dbReference type="HAMAP" id="MF_01315">
    <property type="entry name" value="Ribosomal_uS13"/>
    <property type="match status" value="1"/>
</dbReference>
<name>A8JDP6_CHLRE</name>
<comment type="subunit">
    <text evidence="2">Part of the 30S ribosomal subunit.</text>
</comment>
<dbReference type="InParanoid" id="A8JDP6"/>
<dbReference type="HOGENOM" id="CLU_103849_1_2_1"/>
<dbReference type="ProMEX" id="A8JDP6"/>
<dbReference type="InterPro" id="IPR027437">
    <property type="entry name" value="Rbsml_uS13_C"/>
</dbReference>
<evidence type="ECO:0000256" key="4">
    <source>
        <dbReference type="ARBA" id="ARBA00022884"/>
    </source>
</evidence>
<dbReference type="FunCoup" id="A8JDP6">
    <property type="interactions" value="853"/>
</dbReference>
<keyword evidence="5" id="KW-0689">Ribosomal protein</keyword>
<dbReference type="FunFam" id="4.10.910.10:FF:000001">
    <property type="entry name" value="30S ribosomal protein S13"/>
    <property type="match status" value="1"/>
</dbReference>
<accession>A8JDP6</accession>
<dbReference type="Gene3D" id="4.10.910.10">
    <property type="entry name" value="30s ribosomal protein s13, domain 2"/>
    <property type="match status" value="1"/>
</dbReference>
<dbReference type="GO" id="GO:0019843">
    <property type="term" value="F:rRNA binding"/>
    <property type="evidence" value="ECO:0007669"/>
    <property type="project" value="UniProtKB-KW"/>
</dbReference>
<dbReference type="InterPro" id="IPR018269">
    <property type="entry name" value="Ribosomal_uS13_CS"/>
</dbReference>
<evidence type="ECO:0000256" key="6">
    <source>
        <dbReference type="ARBA" id="ARBA00023274"/>
    </source>
</evidence>
<dbReference type="eggNOG" id="KOG3311">
    <property type="taxonomic scope" value="Eukaryota"/>
</dbReference>
<evidence type="ECO:0000313" key="9">
    <source>
        <dbReference type="Proteomes" id="UP000006906"/>
    </source>
</evidence>
<dbReference type="GO" id="GO:0003735">
    <property type="term" value="F:structural constituent of ribosome"/>
    <property type="evidence" value="ECO:0007669"/>
    <property type="project" value="InterPro"/>
</dbReference>
<feature type="region of interest" description="Disordered" evidence="7">
    <location>
        <begin position="141"/>
        <end position="164"/>
    </location>
</feature>
<comment type="similarity">
    <text evidence="1">Belongs to the universal ribosomal protein uS13 family.</text>
</comment>
<dbReference type="InterPro" id="IPR001892">
    <property type="entry name" value="Ribosomal_uS13"/>
</dbReference>
<dbReference type="STRING" id="3055.A8JDP6"/>
<keyword evidence="6" id="KW-0687">Ribonucleoprotein</keyword>
<dbReference type="KEGG" id="cre:CHLRE_12g493950v5"/>
<reference evidence="8 9" key="1">
    <citation type="journal article" date="2007" name="Science">
        <title>The Chlamydomonas genome reveals the evolution of key animal and plant functions.</title>
        <authorList>
            <person name="Merchant S.S."/>
            <person name="Prochnik S.E."/>
            <person name="Vallon O."/>
            <person name="Harris E.H."/>
            <person name="Karpowicz S.J."/>
            <person name="Witman G.B."/>
            <person name="Terry A."/>
            <person name="Salamov A."/>
            <person name="Fritz-Laylin L.K."/>
            <person name="Marechal-Drouard L."/>
            <person name="Marshall W.F."/>
            <person name="Qu L.H."/>
            <person name="Nelson D.R."/>
            <person name="Sanderfoot A.A."/>
            <person name="Spalding M.H."/>
            <person name="Kapitonov V.V."/>
            <person name="Ren Q."/>
            <person name="Ferris P."/>
            <person name="Lindquist E."/>
            <person name="Shapiro H."/>
            <person name="Lucas S.M."/>
            <person name="Grimwood J."/>
            <person name="Schmutz J."/>
            <person name="Cardol P."/>
            <person name="Cerutti H."/>
            <person name="Chanfreau G."/>
            <person name="Chen C.L."/>
            <person name="Cognat V."/>
            <person name="Croft M.T."/>
            <person name="Dent R."/>
            <person name="Dutcher S."/>
            <person name="Fernandez E."/>
            <person name="Fukuzawa H."/>
            <person name="Gonzalez-Ballester D."/>
            <person name="Gonzalez-Halphen D."/>
            <person name="Hallmann A."/>
            <person name="Hanikenne M."/>
            <person name="Hippler M."/>
            <person name="Inwood W."/>
            <person name="Jabbari K."/>
            <person name="Kalanon M."/>
            <person name="Kuras R."/>
            <person name="Lefebvre P.A."/>
            <person name="Lemaire S.D."/>
            <person name="Lobanov A.V."/>
            <person name="Lohr M."/>
            <person name="Manuell A."/>
            <person name="Meier I."/>
            <person name="Mets L."/>
            <person name="Mittag M."/>
            <person name="Mittelmeier T."/>
            <person name="Moroney J.V."/>
            <person name="Moseley J."/>
            <person name="Napoli C."/>
            <person name="Nedelcu A.M."/>
            <person name="Niyogi K."/>
            <person name="Novoselov S.V."/>
            <person name="Paulsen I.T."/>
            <person name="Pazour G."/>
            <person name="Purton S."/>
            <person name="Ral J.P."/>
            <person name="Riano-Pachon D.M."/>
            <person name="Riekhof W."/>
            <person name="Rymarquis L."/>
            <person name="Schroda M."/>
            <person name="Stern D."/>
            <person name="Umen J."/>
            <person name="Willows R."/>
            <person name="Wilson N."/>
            <person name="Zimmer S.L."/>
            <person name="Allmer J."/>
            <person name="Balk J."/>
            <person name="Bisova K."/>
            <person name="Chen C.J."/>
            <person name="Elias M."/>
            <person name="Gendler K."/>
            <person name="Hauser C."/>
            <person name="Lamb M.R."/>
            <person name="Ledford H."/>
            <person name="Long J.C."/>
            <person name="Minagawa J."/>
            <person name="Page M.D."/>
            <person name="Pan J."/>
            <person name="Pootakham W."/>
            <person name="Roje S."/>
            <person name="Rose A."/>
            <person name="Stahlberg E."/>
            <person name="Terauchi A.M."/>
            <person name="Yang P."/>
            <person name="Ball S."/>
            <person name="Bowler C."/>
            <person name="Dieckmann C.L."/>
            <person name="Gladyshev V.N."/>
            <person name="Green P."/>
            <person name="Jorgensen R."/>
            <person name="Mayfield S."/>
            <person name="Mueller-Roeber B."/>
            <person name="Rajamani S."/>
            <person name="Sayre R.T."/>
            <person name="Brokstein P."/>
            <person name="Dubchak I."/>
            <person name="Goodstein D."/>
            <person name="Hornick L."/>
            <person name="Huang Y.W."/>
            <person name="Jhaveri J."/>
            <person name="Luo Y."/>
            <person name="Martinez D."/>
            <person name="Ngau W.C."/>
            <person name="Otillar B."/>
            <person name="Poliakov A."/>
            <person name="Porter A."/>
            <person name="Szajkowski L."/>
            <person name="Werner G."/>
            <person name="Zhou K."/>
            <person name="Grigoriev I.V."/>
            <person name="Rokhsar D.S."/>
            <person name="Grossman A.R."/>
        </authorList>
    </citation>
    <scope>NUCLEOTIDE SEQUENCE [LARGE SCALE GENOMIC DNA]</scope>
    <source>
        <strain evidence="9">CC-503</strain>
    </source>
</reference>
<dbReference type="AlphaFoldDB" id="A8JDP6"/>
<dbReference type="Gene3D" id="1.10.8.50">
    <property type="match status" value="1"/>
</dbReference>
<dbReference type="OrthoDB" id="525520at2759"/>
<dbReference type="PANTHER" id="PTHR10871:SF1">
    <property type="entry name" value="SMALL RIBOSOMAL SUBUNIT PROTEIN US13M"/>
    <property type="match status" value="1"/>
</dbReference>
<keyword evidence="3" id="KW-0699">rRNA-binding</keyword>
<proteinExistence type="inferred from homology"/>
<evidence type="ECO:0000256" key="5">
    <source>
        <dbReference type="ARBA" id="ARBA00022980"/>
    </source>
</evidence>
<dbReference type="Gramene" id="PNW74498">
    <property type="protein sequence ID" value="PNW74498"/>
    <property type="gene ID" value="CHLRE_12g493950v5"/>
</dbReference>
<dbReference type="OMA" id="MNVKRLM"/>
<organism evidence="8 9">
    <name type="scientific">Chlamydomonas reinhardtii</name>
    <name type="common">Chlamydomonas smithii</name>
    <dbReference type="NCBI Taxonomy" id="3055"/>
    <lineage>
        <taxon>Eukaryota</taxon>
        <taxon>Viridiplantae</taxon>
        <taxon>Chlorophyta</taxon>
        <taxon>core chlorophytes</taxon>
        <taxon>Chlorophyceae</taxon>
        <taxon>CS clade</taxon>
        <taxon>Chlamydomonadales</taxon>
        <taxon>Chlamydomonadaceae</taxon>
        <taxon>Chlamydomonas</taxon>
    </lineage>
</organism>
<evidence type="ECO:0000256" key="3">
    <source>
        <dbReference type="ARBA" id="ARBA00022730"/>
    </source>
</evidence>
<dbReference type="GO" id="GO:0015935">
    <property type="term" value="C:small ribosomal subunit"/>
    <property type="evidence" value="ECO:0000318"/>
    <property type="project" value="GO_Central"/>
</dbReference>